<sequence>MQKTIPAKSKSRMLRGAKTLVAVSLACAAYASGASAQVLVHDQGVITSNQEGFKSQLAKTISQYEKQIQQYKTQLDQYTTQLQQYEQMLTSIQNIPNSVSLSSNQLEHVTNTDALIRGKCSGTSGVGGLVSTLMNSMSSLMSQSITQTQQVLCGQIVTTQIKKYNETVDMLNQLHNKYGDNLQQLESSFQRVKSLGDTDSVTAQAQKYSDGLATEMSNWQARMKADDAVIETLQNQQSILGHVALNGSSTPLGNVIQATTFAAAFH</sequence>
<evidence type="ECO:0008006" key="4">
    <source>
        <dbReference type="Google" id="ProtNLM"/>
    </source>
</evidence>
<feature type="chain" id="PRO_5044501123" description="Conjugal transfer protein TrbJ" evidence="2">
    <location>
        <begin position="37"/>
        <end position="266"/>
    </location>
</feature>
<feature type="signal peptide" evidence="2">
    <location>
        <begin position="1"/>
        <end position="36"/>
    </location>
</feature>
<dbReference type="AlphaFoldDB" id="A0AB74V076"/>
<proteinExistence type="predicted"/>
<accession>A0AB74V076</accession>
<reference evidence="3" key="1">
    <citation type="submission" date="2024-10" db="EMBL/GenBank/DDBJ databases">
        <authorList>
            <person name="Lesea H.P."/>
            <person name="Kuehl J.V."/>
            <person name="Chandonia J.-M."/>
        </authorList>
    </citation>
    <scope>NUCLEOTIDE SEQUENCE</scope>
    <source>
        <strain evidence="3">FW102-FHT14D07</strain>
    </source>
</reference>
<name>A0AB74V076_9GAMM</name>
<keyword evidence="2" id="KW-0732">Signal</keyword>
<evidence type="ECO:0000256" key="1">
    <source>
        <dbReference type="SAM" id="Coils"/>
    </source>
</evidence>
<feature type="coiled-coil region" evidence="1">
    <location>
        <begin position="54"/>
        <end position="95"/>
    </location>
</feature>
<organism evidence="3">
    <name type="scientific">Rhodanobacter sp. FW102-FHT14D07</name>
    <dbReference type="NCBI Taxonomy" id="3351462"/>
    <lineage>
        <taxon>Bacteria</taxon>
        <taxon>Pseudomonadati</taxon>
        <taxon>Pseudomonadota</taxon>
        <taxon>Gammaproteobacteria</taxon>
        <taxon>Lysobacterales</taxon>
        <taxon>Rhodanobacteraceae</taxon>
        <taxon>Rhodanobacter</taxon>
    </lineage>
</organism>
<dbReference type="SUPFAM" id="SSF101082">
    <property type="entry name" value="Typo IV secretion system protein TraC"/>
    <property type="match status" value="1"/>
</dbReference>
<gene>
    <name evidence="3" type="ORF">ACFYG5_09490</name>
</gene>
<evidence type="ECO:0000313" key="3">
    <source>
        <dbReference type="EMBL" id="XIA20333.1"/>
    </source>
</evidence>
<evidence type="ECO:0000256" key="2">
    <source>
        <dbReference type="SAM" id="SignalP"/>
    </source>
</evidence>
<protein>
    <recommendedName>
        <fullName evidence="4">Conjugal transfer protein TrbJ</fullName>
    </recommendedName>
</protein>
<keyword evidence="1" id="KW-0175">Coiled coil</keyword>
<dbReference type="RefSeq" id="WP_395117697.1">
    <property type="nucleotide sequence ID" value="NZ_CP170721.1"/>
</dbReference>
<dbReference type="EMBL" id="CP170721">
    <property type="protein sequence ID" value="XIA20333.1"/>
    <property type="molecule type" value="Genomic_DNA"/>
</dbReference>